<reference evidence="2 3" key="1">
    <citation type="submission" date="2019-05" db="EMBL/GenBank/DDBJ databases">
        <title>Another draft genome of Portunus trituberculatus and its Hox gene families provides insights of decapod evolution.</title>
        <authorList>
            <person name="Jeong J.-H."/>
            <person name="Song I."/>
            <person name="Kim S."/>
            <person name="Choi T."/>
            <person name="Kim D."/>
            <person name="Ryu S."/>
            <person name="Kim W."/>
        </authorList>
    </citation>
    <scope>NUCLEOTIDE SEQUENCE [LARGE SCALE GENOMIC DNA]</scope>
    <source>
        <tissue evidence="2">Muscle</tissue>
    </source>
</reference>
<evidence type="ECO:0000313" key="2">
    <source>
        <dbReference type="EMBL" id="MPC71878.1"/>
    </source>
</evidence>
<name>A0A5B7HT47_PORTR</name>
<organism evidence="2 3">
    <name type="scientific">Portunus trituberculatus</name>
    <name type="common">Swimming crab</name>
    <name type="synonym">Neptunus trituberculatus</name>
    <dbReference type="NCBI Taxonomy" id="210409"/>
    <lineage>
        <taxon>Eukaryota</taxon>
        <taxon>Metazoa</taxon>
        <taxon>Ecdysozoa</taxon>
        <taxon>Arthropoda</taxon>
        <taxon>Crustacea</taxon>
        <taxon>Multicrustacea</taxon>
        <taxon>Malacostraca</taxon>
        <taxon>Eumalacostraca</taxon>
        <taxon>Eucarida</taxon>
        <taxon>Decapoda</taxon>
        <taxon>Pleocyemata</taxon>
        <taxon>Brachyura</taxon>
        <taxon>Eubrachyura</taxon>
        <taxon>Portunoidea</taxon>
        <taxon>Portunidae</taxon>
        <taxon>Portuninae</taxon>
        <taxon>Portunus</taxon>
    </lineage>
</organism>
<feature type="region of interest" description="Disordered" evidence="1">
    <location>
        <begin position="38"/>
        <end position="110"/>
    </location>
</feature>
<protein>
    <submittedName>
        <fullName evidence="2">Uncharacterized protein</fullName>
    </submittedName>
</protein>
<evidence type="ECO:0000313" key="3">
    <source>
        <dbReference type="Proteomes" id="UP000324222"/>
    </source>
</evidence>
<accession>A0A5B7HT47</accession>
<keyword evidence="3" id="KW-1185">Reference proteome</keyword>
<comment type="caution">
    <text evidence="2">The sequence shown here is derived from an EMBL/GenBank/DDBJ whole genome shotgun (WGS) entry which is preliminary data.</text>
</comment>
<dbReference type="AlphaFoldDB" id="A0A5B7HT47"/>
<dbReference type="EMBL" id="VSRR010033706">
    <property type="protein sequence ID" value="MPC71878.1"/>
    <property type="molecule type" value="Genomic_DNA"/>
</dbReference>
<evidence type="ECO:0000256" key="1">
    <source>
        <dbReference type="SAM" id="MobiDB-lite"/>
    </source>
</evidence>
<dbReference type="Proteomes" id="UP000324222">
    <property type="component" value="Unassembled WGS sequence"/>
</dbReference>
<proteinExistence type="predicted"/>
<feature type="compositionally biased region" description="Basic and acidic residues" evidence="1">
    <location>
        <begin position="38"/>
        <end position="65"/>
    </location>
</feature>
<feature type="compositionally biased region" description="Basic and acidic residues" evidence="1">
    <location>
        <begin position="101"/>
        <end position="110"/>
    </location>
</feature>
<gene>
    <name evidence="2" type="ORF">E2C01_066168</name>
</gene>
<sequence length="110" mass="12582">MKAKKKKKKEEEGEDEEVVVIVCRGNRDTWRRQGEKREKVLEKRGEERECEEEKGREGGGCEGSHEGSYPIYHTQTAFTRPHTLPYTPLPPPSLPSSSLTRSHDYPLKGS</sequence>